<dbReference type="RefSeq" id="WP_377478542.1">
    <property type="nucleotide sequence ID" value="NZ_JBHLTN010000002.1"/>
</dbReference>
<evidence type="ECO:0000256" key="2">
    <source>
        <dbReference type="SAM" id="SignalP"/>
    </source>
</evidence>
<dbReference type="InterPro" id="IPR005064">
    <property type="entry name" value="BUG"/>
</dbReference>
<dbReference type="Gene3D" id="3.40.190.150">
    <property type="entry name" value="Bordetella uptake gene, domain 1"/>
    <property type="match status" value="1"/>
</dbReference>
<keyword evidence="4" id="KW-1185">Reference proteome</keyword>
<comment type="caution">
    <text evidence="3">The sequence shown here is derived from an EMBL/GenBank/DDBJ whole genome shotgun (WGS) entry which is preliminary data.</text>
</comment>
<sequence length="332" mass="35375">MPFTRRRLMQYAAAAALAPRAFGAAAQGYPAKPVVLMVPYPAGGLSDTIARRVSPPLAVALNQTTIVDNLGGASGSIAAQKVLNAPSDGYLVYQGTPNELILAPLAIPSIRYKSEDFRQVHRIALAPMAIFARTGLPARNADELAAHAAQVAKEGKPLTYASVGVGSFYHLLGAKLSKDLGTPMTHVPYKGAVEAFRDLVAGLVDIFITPYGLAQTEFVTQGKMKAVAVLTPQRQRLLPDTPSVVESKAMKHFTAEIGTGYFVKRDTPEAVVQVLHGGLQKVLTDTQLRAGLFAMGQEVSPAQTLAEADQAYRQEIAQYRAIAKAIGLQQGQ</sequence>
<dbReference type="Proteomes" id="UP001589834">
    <property type="component" value="Unassembled WGS sequence"/>
</dbReference>
<dbReference type="EMBL" id="JBHLTN010000002">
    <property type="protein sequence ID" value="MFC0590975.1"/>
    <property type="molecule type" value="Genomic_DNA"/>
</dbReference>
<protein>
    <submittedName>
        <fullName evidence="3">Bug family tripartite tricarboxylate transporter substrate binding protein</fullName>
    </submittedName>
</protein>
<proteinExistence type="inferred from homology"/>
<dbReference type="PANTHER" id="PTHR42928">
    <property type="entry name" value="TRICARBOXYLATE-BINDING PROTEIN"/>
    <property type="match status" value="1"/>
</dbReference>
<gene>
    <name evidence="3" type="ORF">ACFFGG_00225</name>
</gene>
<reference evidence="3 4" key="1">
    <citation type="submission" date="2024-09" db="EMBL/GenBank/DDBJ databases">
        <authorList>
            <person name="Sun Q."/>
            <person name="Mori K."/>
        </authorList>
    </citation>
    <scope>NUCLEOTIDE SEQUENCE [LARGE SCALE GENOMIC DNA]</scope>
    <source>
        <strain evidence="3 4">NCAIM B.02336</strain>
    </source>
</reference>
<dbReference type="Gene3D" id="3.40.190.10">
    <property type="entry name" value="Periplasmic binding protein-like II"/>
    <property type="match status" value="1"/>
</dbReference>
<feature type="chain" id="PRO_5047538443" evidence="2">
    <location>
        <begin position="27"/>
        <end position="332"/>
    </location>
</feature>
<dbReference type="CDD" id="cd07012">
    <property type="entry name" value="PBP2_Bug_TTT"/>
    <property type="match status" value="1"/>
</dbReference>
<dbReference type="SUPFAM" id="SSF53850">
    <property type="entry name" value="Periplasmic binding protein-like II"/>
    <property type="match status" value="1"/>
</dbReference>
<dbReference type="PROSITE" id="PS51318">
    <property type="entry name" value="TAT"/>
    <property type="match status" value="1"/>
</dbReference>
<dbReference type="PANTHER" id="PTHR42928:SF5">
    <property type="entry name" value="BLR1237 PROTEIN"/>
    <property type="match status" value="1"/>
</dbReference>
<evidence type="ECO:0000313" key="4">
    <source>
        <dbReference type="Proteomes" id="UP001589834"/>
    </source>
</evidence>
<name>A0ABV6PMB1_9BURK</name>
<keyword evidence="2" id="KW-0732">Signal</keyword>
<evidence type="ECO:0000313" key="3">
    <source>
        <dbReference type="EMBL" id="MFC0590975.1"/>
    </source>
</evidence>
<dbReference type="Pfam" id="PF03401">
    <property type="entry name" value="TctC"/>
    <property type="match status" value="1"/>
</dbReference>
<dbReference type="InterPro" id="IPR042100">
    <property type="entry name" value="Bug_dom1"/>
</dbReference>
<accession>A0ABV6PMB1</accession>
<evidence type="ECO:0000256" key="1">
    <source>
        <dbReference type="ARBA" id="ARBA00006987"/>
    </source>
</evidence>
<feature type="signal peptide" evidence="2">
    <location>
        <begin position="1"/>
        <end position="26"/>
    </location>
</feature>
<dbReference type="InterPro" id="IPR006311">
    <property type="entry name" value="TAT_signal"/>
</dbReference>
<comment type="similarity">
    <text evidence="1">Belongs to the UPF0065 (bug) family.</text>
</comment>
<organism evidence="3 4">
    <name type="scientific">Ottowia pentelensis</name>
    <dbReference type="NCBI Taxonomy" id="511108"/>
    <lineage>
        <taxon>Bacteria</taxon>
        <taxon>Pseudomonadati</taxon>
        <taxon>Pseudomonadota</taxon>
        <taxon>Betaproteobacteria</taxon>
        <taxon>Burkholderiales</taxon>
        <taxon>Comamonadaceae</taxon>
        <taxon>Ottowia</taxon>
    </lineage>
</organism>